<protein>
    <submittedName>
        <fullName evidence="2">Uncharacterized protein</fullName>
    </submittedName>
</protein>
<feature type="compositionally biased region" description="Polar residues" evidence="1">
    <location>
        <begin position="74"/>
        <end position="98"/>
    </location>
</feature>
<organism evidence="2 3">
    <name type="scientific">Sodiomyces alkalinus (strain CBS 110278 / VKM F-3762 / F11)</name>
    <name type="common">Alkaliphilic filamentous fungus</name>
    <dbReference type="NCBI Taxonomy" id="1314773"/>
    <lineage>
        <taxon>Eukaryota</taxon>
        <taxon>Fungi</taxon>
        <taxon>Dikarya</taxon>
        <taxon>Ascomycota</taxon>
        <taxon>Pezizomycotina</taxon>
        <taxon>Sordariomycetes</taxon>
        <taxon>Hypocreomycetidae</taxon>
        <taxon>Glomerellales</taxon>
        <taxon>Plectosphaerellaceae</taxon>
        <taxon>Sodiomyces</taxon>
    </lineage>
</organism>
<feature type="region of interest" description="Disordered" evidence="1">
    <location>
        <begin position="141"/>
        <end position="171"/>
    </location>
</feature>
<proteinExistence type="predicted"/>
<dbReference type="GeneID" id="39582773"/>
<dbReference type="EMBL" id="ML119056">
    <property type="protein sequence ID" value="ROT38293.1"/>
    <property type="molecule type" value="Genomic_DNA"/>
</dbReference>
<dbReference type="AlphaFoldDB" id="A0A3N2PUW5"/>
<reference evidence="2 3" key="1">
    <citation type="journal article" date="2018" name="Mol. Ecol.">
        <title>The obligate alkalophilic soda-lake fungus Sodiomyces alkalinus has shifted to a protein diet.</title>
        <authorList>
            <person name="Grum-Grzhimaylo A.A."/>
            <person name="Falkoski D.L."/>
            <person name="van den Heuvel J."/>
            <person name="Valero-Jimenez C.A."/>
            <person name="Min B."/>
            <person name="Choi I.G."/>
            <person name="Lipzen A."/>
            <person name="Daum C.G."/>
            <person name="Aanen D.K."/>
            <person name="Tsang A."/>
            <person name="Henrissat B."/>
            <person name="Bilanenko E.N."/>
            <person name="de Vries R.P."/>
            <person name="van Kan J.A.L."/>
            <person name="Grigoriev I.V."/>
            <person name="Debets A.J.M."/>
        </authorList>
    </citation>
    <scope>NUCLEOTIDE SEQUENCE [LARGE SCALE GENOMIC DNA]</scope>
    <source>
        <strain evidence="2 3">F11</strain>
    </source>
</reference>
<name>A0A3N2PUW5_SODAK</name>
<evidence type="ECO:0000256" key="1">
    <source>
        <dbReference type="SAM" id="MobiDB-lite"/>
    </source>
</evidence>
<evidence type="ECO:0000313" key="3">
    <source>
        <dbReference type="Proteomes" id="UP000272025"/>
    </source>
</evidence>
<gene>
    <name evidence="2" type="ORF">SODALDRAFT_360647</name>
</gene>
<feature type="region of interest" description="Disordered" evidence="1">
    <location>
        <begin position="74"/>
        <end position="103"/>
    </location>
</feature>
<evidence type="ECO:0000313" key="2">
    <source>
        <dbReference type="EMBL" id="ROT38293.1"/>
    </source>
</evidence>
<keyword evidence="3" id="KW-1185">Reference proteome</keyword>
<accession>A0A3N2PUW5</accession>
<dbReference type="Proteomes" id="UP000272025">
    <property type="component" value="Unassembled WGS sequence"/>
</dbReference>
<sequence>MSPTNDPSTHSVARPPLPSNVKLLCIQNRNTITTIALPTASISHAHEAPTAPICLSYRYIIRTSIQFNTSTSLQKYASDPSPQKNPEGSAFQDPNSAGSPWKGRTKRKDYLVRLFQCNSMAQHKPGSTRFDMARMADPISPSSAMHVASRKTMPRNPNYTRPHGGPYETAHHNRIARCPDTSYPLLRKEKIHRRFVKANRSAPQYLERPTGILLRPLLPRRNCVQFNECREPKMKQWGGTCSSCGEGSFHTFGPFALLLVETHFGDFCSSDGHANYEYPR</sequence>
<dbReference type="RefSeq" id="XP_028466099.1">
    <property type="nucleotide sequence ID" value="XM_028614295.1"/>
</dbReference>